<feature type="transmembrane region" description="Helical" evidence="13">
    <location>
        <begin position="361"/>
        <end position="378"/>
    </location>
</feature>
<evidence type="ECO:0000256" key="13">
    <source>
        <dbReference type="SAM" id="Phobius"/>
    </source>
</evidence>
<feature type="transmembrane region" description="Helical" evidence="13">
    <location>
        <begin position="135"/>
        <end position="159"/>
    </location>
</feature>
<keyword evidence="8 12" id="KW-0350">Heme biosynthesis</keyword>
<dbReference type="InterPro" id="IPR016315">
    <property type="entry name" value="Protohaem_IX_farnesylTrfase_mt"/>
</dbReference>
<dbReference type="Pfam" id="PF01040">
    <property type="entry name" value="UbiA"/>
    <property type="match status" value="1"/>
</dbReference>
<dbReference type="PIRSF" id="PIRSF001773">
    <property type="entry name" value="COX10"/>
    <property type="match status" value="1"/>
</dbReference>
<evidence type="ECO:0000256" key="8">
    <source>
        <dbReference type="ARBA" id="ARBA00023133"/>
    </source>
</evidence>
<keyword evidence="4 13" id="KW-0812">Transmembrane</keyword>
<evidence type="ECO:0000256" key="9">
    <source>
        <dbReference type="ARBA" id="ARBA00023136"/>
    </source>
</evidence>
<dbReference type="InterPro" id="IPR006369">
    <property type="entry name" value="Protohaem_IX_farnesylTrfase"/>
</dbReference>
<dbReference type="GO" id="GO:0006784">
    <property type="term" value="P:heme A biosynthetic process"/>
    <property type="evidence" value="ECO:0007669"/>
    <property type="project" value="UniProtKB-ARBA"/>
</dbReference>
<evidence type="ECO:0000256" key="11">
    <source>
        <dbReference type="ARBA" id="ARBA00047690"/>
    </source>
</evidence>
<evidence type="ECO:0000313" key="15">
    <source>
        <dbReference type="Proteomes" id="UP001607303"/>
    </source>
</evidence>
<dbReference type="EC" id="2.5.1.-" evidence="12"/>
<evidence type="ECO:0000313" key="14">
    <source>
        <dbReference type="EMBL" id="KAL2736606.1"/>
    </source>
</evidence>
<evidence type="ECO:0000256" key="12">
    <source>
        <dbReference type="PIRNR" id="PIRNR001773"/>
    </source>
</evidence>
<dbReference type="NCBIfam" id="TIGR01473">
    <property type="entry name" value="cyoE_ctaB"/>
    <property type="match status" value="1"/>
</dbReference>
<dbReference type="Proteomes" id="UP001607303">
    <property type="component" value="Unassembled WGS sequence"/>
</dbReference>
<gene>
    <name evidence="14" type="ORF">V1477_013115</name>
</gene>
<dbReference type="Gene3D" id="1.10.357.140">
    <property type="entry name" value="UbiA prenyltransferase"/>
    <property type="match status" value="1"/>
</dbReference>
<dbReference type="GO" id="GO:0008495">
    <property type="term" value="F:protoheme IX farnesyltransferase activity"/>
    <property type="evidence" value="ECO:0007669"/>
    <property type="project" value="UniProtKB-EC"/>
</dbReference>
<protein>
    <recommendedName>
        <fullName evidence="2 12">Protoheme IX farnesyltransferase, mitochondrial</fullName>
        <ecNumber evidence="12">2.5.1.-</ecNumber>
    </recommendedName>
    <alternativeName>
        <fullName evidence="10 12">Heme O synthase</fullName>
    </alternativeName>
</protein>
<organism evidence="14 15">
    <name type="scientific">Vespula maculifrons</name>
    <name type="common">Eastern yellow jacket</name>
    <name type="synonym">Wasp</name>
    <dbReference type="NCBI Taxonomy" id="7453"/>
    <lineage>
        <taxon>Eukaryota</taxon>
        <taxon>Metazoa</taxon>
        <taxon>Ecdysozoa</taxon>
        <taxon>Arthropoda</taxon>
        <taxon>Hexapoda</taxon>
        <taxon>Insecta</taxon>
        <taxon>Pterygota</taxon>
        <taxon>Neoptera</taxon>
        <taxon>Endopterygota</taxon>
        <taxon>Hymenoptera</taxon>
        <taxon>Apocrita</taxon>
        <taxon>Aculeata</taxon>
        <taxon>Vespoidea</taxon>
        <taxon>Vespidae</taxon>
        <taxon>Vespinae</taxon>
        <taxon>Vespula</taxon>
    </lineage>
</organism>
<proteinExistence type="inferred from homology"/>
<feature type="transmembrane region" description="Helical" evidence="13">
    <location>
        <begin position="231"/>
        <end position="250"/>
    </location>
</feature>
<evidence type="ECO:0000256" key="3">
    <source>
        <dbReference type="ARBA" id="ARBA00022679"/>
    </source>
</evidence>
<dbReference type="InterPro" id="IPR044878">
    <property type="entry name" value="UbiA_sf"/>
</dbReference>
<feature type="transmembrane region" description="Helical" evidence="13">
    <location>
        <begin position="256"/>
        <end position="274"/>
    </location>
</feature>
<comment type="catalytic activity">
    <reaction evidence="11">
        <text>heme b + (2E,6E)-farnesyl diphosphate + H2O = Fe(II)-heme o + diphosphate</text>
        <dbReference type="Rhea" id="RHEA:28070"/>
        <dbReference type="ChEBI" id="CHEBI:15377"/>
        <dbReference type="ChEBI" id="CHEBI:33019"/>
        <dbReference type="ChEBI" id="CHEBI:60344"/>
        <dbReference type="ChEBI" id="CHEBI:60530"/>
        <dbReference type="ChEBI" id="CHEBI:175763"/>
        <dbReference type="EC" id="2.5.1.141"/>
    </reaction>
</comment>
<dbReference type="HAMAP" id="MF_00154">
    <property type="entry name" value="CyoE_CtaB"/>
    <property type="match status" value="1"/>
</dbReference>
<evidence type="ECO:0000256" key="1">
    <source>
        <dbReference type="ARBA" id="ARBA00004225"/>
    </source>
</evidence>
<comment type="subcellular location">
    <subcellularLocation>
        <location evidence="1">Mitochondrion membrane</location>
        <topology evidence="1">Multi-pass membrane protein</topology>
    </subcellularLocation>
</comment>
<keyword evidence="5" id="KW-0809">Transit peptide</keyword>
<keyword evidence="15" id="KW-1185">Reference proteome</keyword>
<keyword evidence="9 12" id="KW-0472">Membrane</keyword>
<comment type="similarity">
    <text evidence="12">Belongs to the ubiA prenyltransferase family.</text>
</comment>
<evidence type="ECO:0000256" key="2">
    <source>
        <dbReference type="ARBA" id="ARBA00016335"/>
    </source>
</evidence>
<keyword evidence="7 12" id="KW-0496">Mitochondrion</keyword>
<keyword evidence="3 12" id="KW-0808">Transferase</keyword>
<dbReference type="PROSITE" id="PS00943">
    <property type="entry name" value="UBIA"/>
    <property type="match status" value="1"/>
</dbReference>
<feature type="transmembrane region" description="Helical" evidence="13">
    <location>
        <begin position="180"/>
        <end position="200"/>
    </location>
</feature>
<evidence type="ECO:0000256" key="7">
    <source>
        <dbReference type="ARBA" id="ARBA00023128"/>
    </source>
</evidence>
<name>A0ABD2BV05_VESMC</name>
<accession>A0ABD2BV05</accession>
<comment type="caution">
    <text evidence="14">The sequence shown here is derived from an EMBL/GenBank/DDBJ whole genome shotgun (WGS) entry which is preliminary data.</text>
</comment>
<evidence type="ECO:0000256" key="4">
    <source>
        <dbReference type="ARBA" id="ARBA00022692"/>
    </source>
</evidence>
<dbReference type="GO" id="GO:0031966">
    <property type="term" value="C:mitochondrial membrane"/>
    <property type="evidence" value="ECO:0007669"/>
    <property type="project" value="UniProtKB-SubCell"/>
</dbReference>
<feature type="transmembrane region" description="Helical" evidence="13">
    <location>
        <begin position="307"/>
        <end position="324"/>
    </location>
</feature>
<evidence type="ECO:0000256" key="6">
    <source>
        <dbReference type="ARBA" id="ARBA00022989"/>
    </source>
</evidence>
<sequence>MMLYFFTPRICRNLPCISTSKLLATLYSTSSKQKPKEIVHMHEPCIEMTEKYRNDIVTTNSQIPLHPDKYILPKNASLNSNKETRPSEEPEWKPMQVELAHLHKYCLKLSKIRLTSLVVITTMGGYVVAPGMFDLYTFTMCSAGTALVSSAANAINQFFEIPFDAQMSRTKNRVLVRGQLTPAHAVLFAAVSGITGLFILYSQVNAITAMLGAVNLILYTLIYTPMKRISILNTWVGSIVGAIPPLMGWAGCVGDIMAPGAWIMSGLLYAWQFPHFNALSWNLRPDYSRAGYRMMSVTNPSLCRRTALRYTAALMGLSYLAPALDVTNWWFAGMSTPLNAYFLYLAWKFYQNSDSASSRKLFRFSLVYLPALMILLLVNKKHWFVGKKRTDIVTNDESYQKETFLSNLSRLIIPTPSSV</sequence>
<comment type="function">
    <text evidence="12">Converts protoheme IX and farnesyl diphosphate to heme O.</text>
</comment>
<dbReference type="InterPro" id="IPR000537">
    <property type="entry name" value="UbiA_prenyltransferase"/>
</dbReference>
<dbReference type="InterPro" id="IPR030470">
    <property type="entry name" value="UbiA_prenylTrfase_CS"/>
</dbReference>
<feature type="transmembrane region" description="Helical" evidence="13">
    <location>
        <begin position="206"/>
        <end position="224"/>
    </location>
</feature>
<evidence type="ECO:0000256" key="10">
    <source>
        <dbReference type="ARBA" id="ARBA00030253"/>
    </source>
</evidence>
<dbReference type="CDD" id="cd13957">
    <property type="entry name" value="PT_UbiA_Cox10"/>
    <property type="match status" value="1"/>
</dbReference>
<feature type="transmembrane region" description="Helical" evidence="13">
    <location>
        <begin position="112"/>
        <end position="129"/>
    </location>
</feature>
<keyword evidence="6 13" id="KW-1133">Transmembrane helix</keyword>
<reference evidence="14 15" key="1">
    <citation type="journal article" date="2024" name="Ann. Entomol. Soc. Am.">
        <title>Genomic analyses of the southern and eastern yellowjacket wasps (Hymenoptera: Vespidae) reveal evolutionary signatures of social life.</title>
        <authorList>
            <person name="Catto M.A."/>
            <person name="Caine P.B."/>
            <person name="Orr S.E."/>
            <person name="Hunt B.G."/>
            <person name="Goodisman M.A.D."/>
        </authorList>
    </citation>
    <scope>NUCLEOTIDE SEQUENCE [LARGE SCALE GENOMIC DNA]</scope>
    <source>
        <strain evidence="14">232</strain>
        <tissue evidence="14">Head and thorax</tissue>
    </source>
</reference>
<evidence type="ECO:0000256" key="5">
    <source>
        <dbReference type="ARBA" id="ARBA00022946"/>
    </source>
</evidence>
<dbReference type="FunFam" id="1.10.357.140:FF:000004">
    <property type="entry name" value="Protoheme IX farnesyltransferase, mitochondrial"/>
    <property type="match status" value="1"/>
</dbReference>
<dbReference type="EMBL" id="JAYRBN010000066">
    <property type="protein sequence ID" value="KAL2736606.1"/>
    <property type="molecule type" value="Genomic_DNA"/>
</dbReference>
<dbReference type="AlphaFoldDB" id="A0ABD2BV05"/>
<dbReference type="PANTHER" id="PTHR43448">
    <property type="entry name" value="PROTOHEME IX FARNESYLTRANSFERASE, MITOCHONDRIAL"/>
    <property type="match status" value="1"/>
</dbReference>
<dbReference type="PANTHER" id="PTHR43448:SF2">
    <property type="entry name" value="PROTOHEME IX FARNESYLTRANSFERASE, MITOCHONDRIAL"/>
    <property type="match status" value="1"/>
</dbReference>